<dbReference type="Pfam" id="PF01418">
    <property type="entry name" value="HTH_6"/>
    <property type="match status" value="1"/>
</dbReference>
<organism evidence="6 7">
    <name type="scientific">Faecalicatena faecalis</name>
    <dbReference type="NCBI Taxonomy" id="2726362"/>
    <lineage>
        <taxon>Bacteria</taxon>
        <taxon>Bacillati</taxon>
        <taxon>Bacillota</taxon>
        <taxon>Clostridia</taxon>
        <taxon>Lachnospirales</taxon>
        <taxon>Lachnospiraceae</taxon>
        <taxon>Faecalicatena</taxon>
    </lineage>
</organism>
<sequence length="276" mass="31501">MVLDTLKEQKEFTNSEKMIAQFILQHMNEIGGMTVIQLADQSYTSKASVIRLCKKLGFQKYQDFRQQIVLERQEVTRIEALLSEEPVNGESTYEDIVNVLPSIYDKAISNTKLGFDRNVIRRVINRIRQSEKVEFYGMGITYTVARSAAFKFMTVGVEASAYNGVNEHNIMVNKKKRVAFVISFTGSNSGMIHTAKFLSEHGVFIVGLGGEDSEELRKVCHEFIQIDTKKNIMSMEVITSITSANYIIDVIFTSLIVDHYQENLEAAIEIWKMRQK</sequence>
<dbReference type="CDD" id="cd05013">
    <property type="entry name" value="SIS_RpiR"/>
    <property type="match status" value="1"/>
</dbReference>
<proteinExistence type="predicted"/>
<dbReference type="PROSITE" id="PS51071">
    <property type="entry name" value="HTH_RPIR"/>
    <property type="match status" value="1"/>
</dbReference>
<dbReference type="InterPro" id="IPR047640">
    <property type="entry name" value="RpiR-like"/>
</dbReference>
<dbReference type="InterPro" id="IPR035472">
    <property type="entry name" value="RpiR-like_SIS"/>
</dbReference>
<name>A0ABS6D2J4_9FIRM</name>
<evidence type="ECO:0000256" key="3">
    <source>
        <dbReference type="ARBA" id="ARBA00023163"/>
    </source>
</evidence>
<comment type="caution">
    <text evidence="6">The sequence shown here is derived from an EMBL/GenBank/DDBJ whole genome shotgun (WGS) entry which is preliminary data.</text>
</comment>
<dbReference type="PROSITE" id="PS51464">
    <property type="entry name" value="SIS"/>
    <property type="match status" value="1"/>
</dbReference>
<dbReference type="Proteomes" id="UP000723714">
    <property type="component" value="Unassembled WGS sequence"/>
</dbReference>
<keyword evidence="7" id="KW-1185">Reference proteome</keyword>
<dbReference type="Pfam" id="PF01380">
    <property type="entry name" value="SIS"/>
    <property type="match status" value="1"/>
</dbReference>
<keyword evidence="3" id="KW-0804">Transcription</keyword>
<feature type="domain" description="SIS" evidence="5">
    <location>
        <begin position="123"/>
        <end position="272"/>
    </location>
</feature>
<evidence type="ECO:0000259" key="5">
    <source>
        <dbReference type="PROSITE" id="PS51464"/>
    </source>
</evidence>
<dbReference type="PANTHER" id="PTHR30514">
    <property type="entry name" value="GLUCOKINASE"/>
    <property type="match status" value="1"/>
</dbReference>
<keyword evidence="2" id="KW-0238">DNA-binding</keyword>
<dbReference type="InterPro" id="IPR001347">
    <property type="entry name" value="SIS_dom"/>
</dbReference>
<evidence type="ECO:0000256" key="2">
    <source>
        <dbReference type="ARBA" id="ARBA00023125"/>
    </source>
</evidence>
<dbReference type="EMBL" id="JABACJ020000004">
    <property type="protein sequence ID" value="MBU3875427.1"/>
    <property type="molecule type" value="Genomic_DNA"/>
</dbReference>
<evidence type="ECO:0000259" key="4">
    <source>
        <dbReference type="PROSITE" id="PS51071"/>
    </source>
</evidence>
<evidence type="ECO:0000313" key="6">
    <source>
        <dbReference type="EMBL" id="MBU3875427.1"/>
    </source>
</evidence>
<reference evidence="6 7" key="1">
    <citation type="submission" date="2021-06" db="EMBL/GenBank/DDBJ databases">
        <title>Faecalicatena sp. nov. isolated from porcine feces.</title>
        <authorList>
            <person name="Oh B.S."/>
            <person name="Lee J.H."/>
        </authorList>
    </citation>
    <scope>NUCLEOTIDE SEQUENCE [LARGE SCALE GENOMIC DNA]</scope>
    <source>
        <strain evidence="6 7">AGMB00832</strain>
    </source>
</reference>
<feature type="domain" description="HTH rpiR-type" evidence="4">
    <location>
        <begin position="1"/>
        <end position="75"/>
    </location>
</feature>
<dbReference type="RefSeq" id="WP_216240434.1">
    <property type="nucleotide sequence ID" value="NZ_JABACJ020000004.1"/>
</dbReference>
<protein>
    <submittedName>
        <fullName evidence="6">MurR/RpiR family transcriptional regulator</fullName>
    </submittedName>
</protein>
<evidence type="ECO:0000313" key="7">
    <source>
        <dbReference type="Proteomes" id="UP000723714"/>
    </source>
</evidence>
<dbReference type="InterPro" id="IPR000281">
    <property type="entry name" value="HTH_RpiR"/>
</dbReference>
<accession>A0ABS6D2J4</accession>
<keyword evidence="1" id="KW-0805">Transcription regulation</keyword>
<evidence type="ECO:0000256" key="1">
    <source>
        <dbReference type="ARBA" id="ARBA00023015"/>
    </source>
</evidence>
<gene>
    <name evidence="6" type="ORF">HGO97_006325</name>
</gene>
<dbReference type="PANTHER" id="PTHR30514:SF10">
    <property type="entry name" value="MURR_RPIR FAMILY TRANSCRIPTIONAL REGULATOR"/>
    <property type="match status" value="1"/>
</dbReference>